<proteinExistence type="predicted"/>
<feature type="region of interest" description="Disordered" evidence="1">
    <location>
        <begin position="1"/>
        <end position="21"/>
    </location>
</feature>
<reference evidence="4 5" key="1">
    <citation type="journal article" date="2012" name="J. Bacteriol.">
        <title>Genome Sequence of Radiation-Resistant Modestobacter marinus Strain BC501, a Representative Actinobacterium That Thrives on Calcareous Stone Surfaces.</title>
        <authorList>
            <person name="Normand P."/>
            <person name="Gury J."/>
            <person name="Pujic P."/>
            <person name="Chouaia B."/>
            <person name="Crotti E."/>
            <person name="Brusetti L."/>
            <person name="Daffonchio D."/>
            <person name="Vacherie B."/>
            <person name="Barbe V."/>
            <person name="Medigue C."/>
            <person name="Calteau A."/>
            <person name="Ghodhbane-Gtari F."/>
            <person name="Essoussi I."/>
            <person name="Nouioui I."/>
            <person name="Abbassi-Ghozzi I."/>
            <person name="Gtari M."/>
        </authorList>
    </citation>
    <scope>NUCLEOTIDE SEQUENCE [LARGE SCALE GENOMIC DNA]</scope>
    <source>
        <strain evidence="5">BC 501</strain>
    </source>
</reference>
<evidence type="ECO:0000313" key="5">
    <source>
        <dbReference type="Proteomes" id="UP000006461"/>
    </source>
</evidence>
<keyword evidence="2" id="KW-1133">Transmembrane helix</keyword>
<accession>I4F4V5</accession>
<dbReference type="KEGG" id="mmar:MODMU_5293"/>
<name>I4F4V5_MODI5</name>
<dbReference type="AlphaFoldDB" id="I4F4V5"/>
<dbReference type="EMBL" id="FO203431">
    <property type="protein sequence ID" value="CCH90668.1"/>
    <property type="molecule type" value="Genomic_DNA"/>
</dbReference>
<gene>
    <name evidence="4" type="ordered locus">MODMU_5293</name>
</gene>
<dbReference type="OrthoDB" id="5244233at2"/>
<dbReference type="InterPro" id="IPR018929">
    <property type="entry name" value="DUF2510"/>
</dbReference>
<evidence type="ECO:0000256" key="2">
    <source>
        <dbReference type="SAM" id="Phobius"/>
    </source>
</evidence>
<feature type="transmembrane region" description="Helical" evidence="2">
    <location>
        <begin position="109"/>
        <end position="126"/>
    </location>
</feature>
<feature type="domain" description="DUF2510" evidence="3">
    <location>
        <begin position="6"/>
        <end position="38"/>
    </location>
</feature>
<evidence type="ECO:0000313" key="4">
    <source>
        <dbReference type="EMBL" id="CCH90668.1"/>
    </source>
</evidence>
<keyword evidence="2" id="KW-0812">Transmembrane</keyword>
<dbReference type="STRING" id="477641.MODMU_5293"/>
<evidence type="ECO:0000256" key="1">
    <source>
        <dbReference type="SAM" id="MobiDB-lite"/>
    </source>
</evidence>
<protein>
    <recommendedName>
        <fullName evidence="3">DUF2510 domain-containing protein</fullName>
    </recommendedName>
</protein>
<feature type="transmembrane region" description="Helical" evidence="2">
    <location>
        <begin position="72"/>
        <end position="103"/>
    </location>
</feature>
<dbReference type="PATRIC" id="fig|477641.3.peg.4979"/>
<dbReference type="Pfam" id="PF10708">
    <property type="entry name" value="DUF2510"/>
    <property type="match status" value="1"/>
</dbReference>
<dbReference type="HOGENOM" id="CLU_1968050_0_0_11"/>
<sequence length="127" mass="12983">MTTTPAGWYPDPGGSGGARWWDGTAWGDQLQAAPQPVAAPWGAAPGPQQGGATSLQAAPDTYAKRNAASLTALALAVVCVLIAVTTGYVVFALIPAFVAITAVQKKEPLAWPALGVAVALVIWRFVA</sequence>
<keyword evidence="5" id="KW-1185">Reference proteome</keyword>
<dbReference type="Proteomes" id="UP000006461">
    <property type="component" value="Chromosome"/>
</dbReference>
<evidence type="ECO:0000259" key="3">
    <source>
        <dbReference type="Pfam" id="PF10708"/>
    </source>
</evidence>
<organism evidence="4 5">
    <name type="scientific">Modestobacter italicus (strain DSM 44449 / CECT 9708 / BC 501)</name>
    <dbReference type="NCBI Taxonomy" id="2732864"/>
    <lineage>
        <taxon>Bacteria</taxon>
        <taxon>Bacillati</taxon>
        <taxon>Actinomycetota</taxon>
        <taxon>Actinomycetes</taxon>
        <taxon>Geodermatophilales</taxon>
        <taxon>Geodermatophilaceae</taxon>
        <taxon>Modestobacter</taxon>
    </lineage>
</organism>
<keyword evidence="2" id="KW-0472">Membrane</keyword>